<feature type="compositionally biased region" description="Low complexity" evidence="9">
    <location>
        <begin position="37"/>
        <end position="53"/>
    </location>
</feature>
<evidence type="ECO:0000256" key="2">
    <source>
        <dbReference type="ARBA" id="ARBA00004574"/>
    </source>
</evidence>
<protein>
    <recommendedName>
        <fullName evidence="4">CST complex subunit CTC1</fullName>
    </recommendedName>
</protein>
<feature type="region of interest" description="Disordered" evidence="9">
    <location>
        <begin position="24"/>
        <end position="53"/>
    </location>
</feature>
<evidence type="ECO:0000256" key="7">
    <source>
        <dbReference type="ARBA" id="ARBA00023125"/>
    </source>
</evidence>
<keyword evidence="11" id="KW-1185">Reference proteome</keyword>
<gene>
    <name evidence="10" type="ORF">M0R45_026641</name>
</gene>
<comment type="caution">
    <text evidence="10">The sequence shown here is derived from an EMBL/GenBank/DDBJ whole genome shotgun (WGS) entry which is preliminary data.</text>
</comment>
<dbReference type="GO" id="GO:0042162">
    <property type="term" value="F:telomeric DNA binding"/>
    <property type="evidence" value="ECO:0007669"/>
    <property type="project" value="TreeGrafter"/>
</dbReference>
<dbReference type="PANTHER" id="PTHR14865:SF2">
    <property type="entry name" value="CST COMPLEX SUBUNIT CTC1"/>
    <property type="match status" value="1"/>
</dbReference>
<feature type="compositionally biased region" description="Polar residues" evidence="9">
    <location>
        <begin position="24"/>
        <end position="36"/>
    </location>
</feature>
<evidence type="ECO:0000256" key="3">
    <source>
        <dbReference type="ARBA" id="ARBA00006332"/>
    </source>
</evidence>
<comment type="subcellular location">
    <subcellularLocation>
        <location evidence="2">Chromosome</location>
        <location evidence="2">Telomere</location>
    </subcellularLocation>
    <subcellularLocation>
        <location evidence="1">Nucleus</location>
    </subcellularLocation>
</comment>
<keyword evidence="8" id="KW-0539">Nucleus</keyword>
<proteinExistence type="inferred from homology"/>
<evidence type="ECO:0000256" key="5">
    <source>
        <dbReference type="ARBA" id="ARBA00022454"/>
    </source>
</evidence>
<keyword evidence="7" id="KW-0238">DNA-binding</keyword>
<dbReference type="GO" id="GO:0010833">
    <property type="term" value="P:telomere maintenance via telomere lengthening"/>
    <property type="evidence" value="ECO:0007669"/>
    <property type="project" value="TreeGrafter"/>
</dbReference>
<accession>A0AAW1X0M6</accession>
<name>A0AAW1X0M6_RUBAR</name>
<evidence type="ECO:0000256" key="9">
    <source>
        <dbReference type="SAM" id="MobiDB-lite"/>
    </source>
</evidence>
<dbReference type="GO" id="GO:0003697">
    <property type="term" value="F:single-stranded DNA binding"/>
    <property type="evidence" value="ECO:0007669"/>
    <property type="project" value="TreeGrafter"/>
</dbReference>
<evidence type="ECO:0000256" key="6">
    <source>
        <dbReference type="ARBA" id="ARBA00022895"/>
    </source>
</evidence>
<evidence type="ECO:0000256" key="8">
    <source>
        <dbReference type="ARBA" id="ARBA00023242"/>
    </source>
</evidence>
<evidence type="ECO:0000256" key="1">
    <source>
        <dbReference type="ARBA" id="ARBA00004123"/>
    </source>
</evidence>
<comment type="similarity">
    <text evidence="3">Belongs to the CTC1 family.</text>
</comment>
<organism evidence="10 11">
    <name type="scientific">Rubus argutus</name>
    <name type="common">Southern blackberry</name>
    <dbReference type="NCBI Taxonomy" id="59490"/>
    <lineage>
        <taxon>Eukaryota</taxon>
        <taxon>Viridiplantae</taxon>
        <taxon>Streptophyta</taxon>
        <taxon>Embryophyta</taxon>
        <taxon>Tracheophyta</taxon>
        <taxon>Spermatophyta</taxon>
        <taxon>Magnoliopsida</taxon>
        <taxon>eudicotyledons</taxon>
        <taxon>Gunneridae</taxon>
        <taxon>Pentapetalae</taxon>
        <taxon>rosids</taxon>
        <taxon>fabids</taxon>
        <taxon>Rosales</taxon>
        <taxon>Rosaceae</taxon>
        <taxon>Rosoideae</taxon>
        <taxon>Rosoideae incertae sedis</taxon>
        <taxon>Rubus</taxon>
    </lineage>
</organism>
<dbReference type="GO" id="GO:1990879">
    <property type="term" value="C:CST complex"/>
    <property type="evidence" value="ECO:0007669"/>
    <property type="project" value="TreeGrafter"/>
</dbReference>
<dbReference type="InterPro" id="IPR042617">
    <property type="entry name" value="CTC1-like"/>
</dbReference>
<keyword evidence="6" id="KW-0779">Telomere</keyword>
<keyword evidence="5" id="KW-0158">Chromosome</keyword>
<dbReference type="InterPro" id="IPR028262">
    <property type="entry name" value="CTC1_plant"/>
</dbReference>
<sequence>MENVRVLTIAQLVQRGRSLTATSSFCGPSISPKTNQTSNPSTPIHSNPNPNPNSISKVLPPLDHFAVITGTLTLPTIATTSASGHSNPTHRCSYNTCFQFSDGSASICCDILDFDIRILDKKINVLAWNFIPSKRGGGFLEIIRWGFPDSISGLCPCSNIISMTLGSSTSNEDSSKARHGVFGALQSVSPLSIVSCKTGDSNFKNSKTFDSGPPTSLRGFLVQFVVCECKSCSLKESIMVLKDSIQERDTHSFTKPMFVYCCGSASSWHPVFTKLVGNIVAISGLKKKLVFIGKEESKLMCVTIGSSALHMSRLSKKWSPIVTVVGKGNGEVGSYRGIVKGVYMQGMVVELDNEVWLLSTDQLLTPPHSLRAGSVVCVRNAHFVNTRFSWTRRMLILGACFRTSVIVESFSPIETRCHTVSQSQSSLGKFIESLAFSSRLWILLVASCFRKKFAGILSEKEILGSKHKGGLVEMYASSEMPSLKHQSRPGVFMEFCKHDSCVCGCEPYMGNLNLAIPLSLFICHCEPTWMTALKLENNCRKFHDDKQYSLQLCEGRSYVQSIRKIFSSEDIGITLIGSLKNSPLSGRLQLVDATGSIDVLVPDLPSTWDANRILKVVDYSLIIEGMPGFVDSEGLLENDLFSCRTIFDFIPLARKVNLTLCVYFHLGSALCRNISFYPCTGLEEDLKRFGSGPFHLLWVTHKFPVLQKFQGDAMIASSSSMFVEAIILPWNLSVAGNNGISYQTGVVGDDSKEFYGILCCWKLHEECFLQETQAIISGVTGSVILYCTKDKLNSGGFCSPSGQKVLLEFKSESFYKYQLLQIGCYYITKHDREDSFCNLKGSDYFSGQKIPIPSTTHLWSLSFGSDGVCQNNSSEKCLPLDDSLRNDEVLSGYHNKVLLQMSHENSSETSSDMSLCLSASELGLGELKLKELKDSLIKPVVTPKEIPKISSCIRPVMTSPLLSTESNCVFPEGNLISMCGHVVAVHSVEDYSVDSYLNCQNLRDPIGRRFLPRATSSCIHVLVDHQIVKLSGSWRKHDFPVGFGPGVVATFYRILALWEQNRWVLTSVSFITIHSIRAVNDSCGGKCSSPAPYIPNAVPPDIVHSGLISELVHCLDFKPMLLHCRVVAVHFLVLEKKSRNVNHQLNNHLRPHLVDIPLAGFVLDDGSSPCCCWANAERAATLLRLYEKFPESAFGSSGWTLKWIRTGAWSSTMYHLERILNNHHRIVVRNYGSMFDSSYQDLAVSVSSDNALSSYDENLLKFIIFNACFSKFWTIGASMMDLDAVKRLKTDNLMETEMSMQHIWATEVEHINPLTQCRNVIQELIDG</sequence>
<evidence type="ECO:0000256" key="4">
    <source>
        <dbReference type="ARBA" id="ARBA00016175"/>
    </source>
</evidence>
<dbReference type="Pfam" id="PF15491">
    <property type="entry name" value="CTC1_2"/>
    <property type="match status" value="1"/>
</dbReference>
<dbReference type="Proteomes" id="UP001457282">
    <property type="component" value="Unassembled WGS sequence"/>
</dbReference>
<dbReference type="GO" id="GO:0045740">
    <property type="term" value="P:positive regulation of DNA replication"/>
    <property type="evidence" value="ECO:0007669"/>
    <property type="project" value="TreeGrafter"/>
</dbReference>
<dbReference type="PANTHER" id="PTHR14865">
    <property type="entry name" value="CST COMPLEX SUBUNIT CTC1"/>
    <property type="match status" value="1"/>
</dbReference>
<evidence type="ECO:0000313" key="10">
    <source>
        <dbReference type="EMBL" id="KAK9929546.1"/>
    </source>
</evidence>
<reference evidence="10 11" key="1">
    <citation type="journal article" date="2023" name="G3 (Bethesda)">
        <title>A chromosome-length genome assembly and annotation of blackberry (Rubus argutus, cv. 'Hillquist').</title>
        <authorList>
            <person name="Bruna T."/>
            <person name="Aryal R."/>
            <person name="Dudchenko O."/>
            <person name="Sargent D.J."/>
            <person name="Mead D."/>
            <person name="Buti M."/>
            <person name="Cavallini A."/>
            <person name="Hytonen T."/>
            <person name="Andres J."/>
            <person name="Pham M."/>
            <person name="Weisz D."/>
            <person name="Mascagni F."/>
            <person name="Usai G."/>
            <person name="Natali L."/>
            <person name="Bassil N."/>
            <person name="Fernandez G.E."/>
            <person name="Lomsadze A."/>
            <person name="Armour M."/>
            <person name="Olukolu B."/>
            <person name="Poorten T."/>
            <person name="Britton C."/>
            <person name="Davik J."/>
            <person name="Ashrafi H."/>
            <person name="Aiden E.L."/>
            <person name="Borodovsky M."/>
            <person name="Worthington M."/>
        </authorList>
    </citation>
    <scope>NUCLEOTIDE SEQUENCE [LARGE SCALE GENOMIC DNA]</scope>
    <source>
        <strain evidence="10">PI 553951</strain>
    </source>
</reference>
<evidence type="ECO:0000313" key="11">
    <source>
        <dbReference type="Proteomes" id="UP001457282"/>
    </source>
</evidence>
<dbReference type="EMBL" id="JBEDUW010000005">
    <property type="protein sequence ID" value="KAK9929546.1"/>
    <property type="molecule type" value="Genomic_DNA"/>
</dbReference>